<dbReference type="Gene3D" id="3.40.50.2000">
    <property type="entry name" value="Glycogen Phosphorylase B"/>
    <property type="match status" value="3"/>
</dbReference>
<dbReference type="Pfam" id="PF00534">
    <property type="entry name" value="Glycos_transf_1"/>
    <property type="match status" value="1"/>
</dbReference>
<accession>A0ABU1I6J6</accession>
<feature type="domain" description="Glycosyl transferase family 1" evidence="2">
    <location>
        <begin position="278"/>
        <end position="436"/>
    </location>
</feature>
<dbReference type="PANTHER" id="PTHR12526:SF627">
    <property type="entry name" value="D-RHAMNOSYLTRANSFERASE WBPZ"/>
    <property type="match status" value="1"/>
</dbReference>
<dbReference type="SUPFAM" id="SSF53756">
    <property type="entry name" value="UDP-Glycosyltransferase/glycogen phosphorylase"/>
    <property type="match status" value="1"/>
</dbReference>
<dbReference type="InterPro" id="IPR001296">
    <property type="entry name" value="Glyco_trans_1"/>
</dbReference>
<evidence type="ECO:0000313" key="4">
    <source>
        <dbReference type="Proteomes" id="UP001260188"/>
    </source>
</evidence>
<dbReference type="PANTHER" id="PTHR12526">
    <property type="entry name" value="GLYCOSYLTRANSFERASE"/>
    <property type="match status" value="1"/>
</dbReference>
<comment type="caution">
    <text evidence="3">The sequence shown here is derived from an EMBL/GenBank/DDBJ whole genome shotgun (WGS) entry which is preliminary data.</text>
</comment>
<dbReference type="EC" id="2.4.1.52" evidence="3"/>
<keyword evidence="3" id="KW-0328">Glycosyltransferase</keyword>
<keyword evidence="1 3" id="KW-0808">Transferase</keyword>
<gene>
    <name evidence="3" type="ORF">QE367_002808</name>
</gene>
<proteinExistence type="predicted"/>
<evidence type="ECO:0000259" key="2">
    <source>
        <dbReference type="Pfam" id="PF00534"/>
    </source>
</evidence>
<sequence length="490" mass="52821">MAGSDLPPGRHLALTWGIAVPYGGMTTALLDRSRLFADAGTPVDVLTLDDRALPLPPIPGVGAGTSVTIRNLYDWPRSNEVPARLGLPDAPAPLDPEDDGVISDEARGVLLRRLRLGANGKPVDVDHLRPDGTIALSERRVGTRGRILLARDADGRPIRAWRRRYDFYADWLDHLVGDDEAFLIVDSKTVAPFAAGYRRRRVTTVHVVHGSHRGPTPGSVRASRQAVFSRLADFDAVAFATEAQAADVRDIVGPRPFLASIAHPVSAVDASALPPESDRTGAVVIARLEPIKRVEDAVAAMRLVHGHDGDSDGPEVRLDVYGTGSRADELAALAVDDDAIRFHGHTDDPTTAMAAASVLLLTSRSEAFGLVLLEAMAAGCLPIAYDIAYGPAELIRDGENGWLVPDGDVEALARAVRAAAEADPARRAAMRRNARATASAYSDARIRHRWASVLRTARRRRRILIGQRRLSAAARRLAGGLRRRLRPKHG</sequence>
<dbReference type="GO" id="GO:0047265">
    <property type="term" value="F:poly(glycerol-phosphate) alpha-glucosyltransferase activity"/>
    <property type="evidence" value="ECO:0007669"/>
    <property type="project" value="UniProtKB-EC"/>
</dbReference>
<organism evidence="3 4">
    <name type="scientific">Microbacterium paludicola</name>
    <dbReference type="NCBI Taxonomy" id="300019"/>
    <lineage>
        <taxon>Bacteria</taxon>
        <taxon>Bacillati</taxon>
        <taxon>Actinomycetota</taxon>
        <taxon>Actinomycetes</taxon>
        <taxon>Micrococcales</taxon>
        <taxon>Microbacteriaceae</taxon>
        <taxon>Microbacterium</taxon>
    </lineage>
</organism>
<dbReference type="EMBL" id="JAVIZA010000001">
    <property type="protein sequence ID" value="MDR6168604.1"/>
    <property type="molecule type" value="Genomic_DNA"/>
</dbReference>
<name>A0ABU1I6J6_9MICO</name>
<reference evidence="3 4" key="1">
    <citation type="submission" date="2023-08" db="EMBL/GenBank/DDBJ databases">
        <title>Functional and genomic diversity of the sorghum phyllosphere microbiome.</title>
        <authorList>
            <person name="Shade A."/>
        </authorList>
    </citation>
    <scope>NUCLEOTIDE SEQUENCE [LARGE SCALE GENOMIC DNA]</scope>
    <source>
        <strain evidence="3 4">SORGH_AS_0919</strain>
    </source>
</reference>
<keyword evidence="4" id="KW-1185">Reference proteome</keyword>
<evidence type="ECO:0000313" key="3">
    <source>
        <dbReference type="EMBL" id="MDR6168604.1"/>
    </source>
</evidence>
<dbReference type="Proteomes" id="UP001260188">
    <property type="component" value="Unassembled WGS sequence"/>
</dbReference>
<dbReference type="RefSeq" id="WP_309667537.1">
    <property type="nucleotide sequence ID" value="NZ_JAVIZA010000001.1"/>
</dbReference>
<protein>
    <submittedName>
        <fullName evidence="3">Poly(Glycerol-phosphate) alpha-glucosyltransferase</fullName>
        <ecNumber evidence="3">2.4.1.52</ecNumber>
    </submittedName>
</protein>
<evidence type="ECO:0000256" key="1">
    <source>
        <dbReference type="ARBA" id="ARBA00022679"/>
    </source>
</evidence>